<dbReference type="SUPFAM" id="SSF52540">
    <property type="entry name" value="P-loop containing nucleoside triphosphate hydrolases"/>
    <property type="match status" value="1"/>
</dbReference>
<dbReference type="Proteomes" id="UP000032722">
    <property type="component" value="Chromosome"/>
</dbReference>
<evidence type="ECO:0000256" key="2">
    <source>
        <dbReference type="ARBA" id="ARBA00022741"/>
    </source>
</evidence>
<dbReference type="InterPro" id="IPR027417">
    <property type="entry name" value="P-loop_NTPase"/>
</dbReference>
<evidence type="ECO:0000256" key="3">
    <source>
        <dbReference type="ARBA" id="ARBA00022840"/>
    </source>
</evidence>
<keyword evidence="2" id="KW-0547">Nucleotide-binding</keyword>
<gene>
    <name evidence="5" type="ORF">VO56_02765</name>
</gene>
<name>A0A0D5ZKD8_9BACT</name>
<dbReference type="CDD" id="cd03230">
    <property type="entry name" value="ABC_DR_subfamily_A"/>
    <property type="match status" value="1"/>
</dbReference>
<evidence type="ECO:0000256" key="1">
    <source>
        <dbReference type="ARBA" id="ARBA00022448"/>
    </source>
</evidence>
<dbReference type="SMART" id="SM00382">
    <property type="entry name" value="AAA"/>
    <property type="match status" value="1"/>
</dbReference>
<accession>A0A0D5ZKD8</accession>
<dbReference type="InterPro" id="IPR051782">
    <property type="entry name" value="ABC_Transporter_VariousFunc"/>
</dbReference>
<dbReference type="InterPro" id="IPR003439">
    <property type="entry name" value="ABC_transporter-like_ATP-bd"/>
</dbReference>
<keyword evidence="1" id="KW-0813">Transport</keyword>
<dbReference type="Gene3D" id="3.40.50.300">
    <property type="entry name" value="P-loop containing nucleotide triphosphate hydrolases"/>
    <property type="match status" value="1"/>
</dbReference>
<dbReference type="PATRIC" id="fig|29556.3.peg.548"/>
<dbReference type="PANTHER" id="PTHR42939:SF1">
    <property type="entry name" value="ABC TRANSPORTER ATP-BINDING PROTEIN ALBC-RELATED"/>
    <property type="match status" value="1"/>
</dbReference>
<dbReference type="InterPro" id="IPR017871">
    <property type="entry name" value="ABC_transporter-like_CS"/>
</dbReference>
<dbReference type="GO" id="GO:0005524">
    <property type="term" value="F:ATP binding"/>
    <property type="evidence" value="ECO:0007669"/>
    <property type="project" value="UniProtKB-KW"/>
</dbReference>
<feature type="domain" description="ABC transporter" evidence="4">
    <location>
        <begin position="5"/>
        <end position="232"/>
    </location>
</feature>
<dbReference type="PROSITE" id="PS00211">
    <property type="entry name" value="ABC_TRANSPORTER_1"/>
    <property type="match status" value="1"/>
</dbReference>
<dbReference type="KEGG" id="mgb:VO56_02765"/>
<organism evidence="6">
    <name type="scientific">Mycoplasmopsis gallinacea</name>
    <dbReference type="NCBI Taxonomy" id="29556"/>
    <lineage>
        <taxon>Bacteria</taxon>
        <taxon>Bacillati</taxon>
        <taxon>Mycoplasmatota</taxon>
        <taxon>Mycoplasmoidales</taxon>
        <taxon>Metamycoplasmataceae</taxon>
        <taxon>Mycoplasmopsis</taxon>
    </lineage>
</organism>
<dbReference type="PROSITE" id="PS50893">
    <property type="entry name" value="ABC_TRANSPORTER_2"/>
    <property type="match status" value="1"/>
</dbReference>
<dbReference type="Pfam" id="PF00005">
    <property type="entry name" value="ABC_tran"/>
    <property type="match status" value="1"/>
</dbReference>
<sequence length="233" mass="25943">MNNILEIKNLSKIYKGSSRGVSDISFSVKEGDFHAFIGQNGAGKTTTIKSIIGSYLNYKGEILINGISSKEPQSKAFLGYVPENAIFPPELTTEKYLLYLASLSGVSNQKAKERIFAFLEKFKIADLKNEKPINFSSGQKKKVLLIQALLHDPKIIILDEPAANLDPLARYELFSTLLELKKEGKTIFISSHVLSEIDKFADSLTLIDSGKILYSGIKEKSLEDIFYEKVIAK</sequence>
<dbReference type="EMBL" id="CP011021">
    <property type="protein sequence ID" value="AKA50144.1"/>
    <property type="molecule type" value="Genomic_DNA"/>
</dbReference>
<dbReference type="InterPro" id="IPR003593">
    <property type="entry name" value="AAA+_ATPase"/>
</dbReference>
<evidence type="ECO:0000259" key="4">
    <source>
        <dbReference type="PROSITE" id="PS50893"/>
    </source>
</evidence>
<reference evidence="5 6" key="1">
    <citation type="journal article" date="2015" name="Genome Announc.">
        <title>Complete Genome Sequence of Mycoplasma meleagridis, a Possible Emerging Pathogen in Chickens.</title>
        <authorList>
            <person name="Abolnik C."/>
        </authorList>
    </citation>
    <scope>NUCLEOTIDE SEQUENCE [LARGE SCALE GENOMIC DNA]</scope>
    <source>
        <strain evidence="5 6">B2096 8B</strain>
    </source>
</reference>
<evidence type="ECO:0000313" key="6">
    <source>
        <dbReference type="Proteomes" id="UP000032722"/>
    </source>
</evidence>
<keyword evidence="3 5" id="KW-0067">ATP-binding</keyword>
<evidence type="ECO:0000313" key="5">
    <source>
        <dbReference type="EMBL" id="AKA50144.1"/>
    </source>
</evidence>
<dbReference type="AlphaFoldDB" id="A0A0D5ZKD8"/>
<protein>
    <submittedName>
        <fullName evidence="5">Multidrug ABC transporter ATP-binding protein</fullName>
    </submittedName>
</protein>
<proteinExistence type="predicted"/>
<dbReference type="GO" id="GO:0016887">
    <property type="term" value="F:ATP hydrolysis activity"/>
    <property type="evidence" value="ECO:0007669"/>
    <property type="project" value="InterPro"/>
</dbReference>
<dbReference type="PANTHER" id="PTHR42939">
    <property type="entry name" value="ABC TRANSPORTER ATP-BINDING PROTEIN ALBC-RELATED"/>
    <property type="match status" value="1"/>
</dbReference>
<dbReference type="HOGENOM" id="CLU_000604_1_2_14"/>